<accession>A0AAV4BVU7</accession>
<gene>
    <name evidence="1" type="ORF">PoB_005082400</name>
</gene>
<dbReference type="AlphaFoldDB" id="A0AAV4BVU7"/>
<proteinExistence type="predicted"/>
<comment type="caution">
    <text evidence="1">The sequence shown here is derived from an EMBL/GenBank/DDBJ whole genome shotgun (WGS) entry which is preliminary data.</text>
</comment>
<organism evidence="1 2">
    <name type="scientific">Plakobranchus ocellatus</name>
    <dbReference type="NCBI Taxonomy" id="259542"/>
    <lineage>
        <taxon>Eukaryota</taxon>
        <taxon>Metazoa</taxon>
        <taxon>Spiralia</taxon>
        <taxon>Lophotrochozoa</taxon>
        <taxon>Mollusca</taxon>
        <taxon>Gastropoda</taxon>
        <taxon>Heterobranchia</taxon>
        <taxon>Euthyneura</taxon>
        <taxon>Panpulmonata</taxon>
        <taxon>Sacoglossa</taxon>
        <taxon>Placobranchoidea</taxon>
        <taxon>Plakobranchidae</taxon>
        <taxon>Plakobranchus</taxon>
    </lineage>
</organism>
<sequence length="188" mass="20535">MAEVKTIMFKKLRQQNVSLSLSADIPAVPLSYLVRLLEQTFGSFHSRHSKLFIFLPLPSPNYLLNLLNYLVFRTIKALTPTLAPNTHTHMHTHYCFSHKHLCIDYSGLAISQAPNSAMAGSLAGGVGGTVASESALRSAGILLSWVLAPPKAPWRDGGPESLRSPYCGLAIDKNKNKPTQPRLTLTDA</sequence>
<name>A0AAV4BVU7_9GAST</name>
<protein>
    <submittedName>
        <fullName evidence="1">Uncharacterized protein</fullName>
    </submittedName>
</protein>
<keyword evidence="2" id="KW-1185">Reference proteome</keyword>
<reference evidence="1 2" key="1">
    <citation type="journal article" date="2021" name="Elife">
        <title>Chloroplast acquisition without the gene transfer in kleptoplastic sea slugs, Plakobranchus ocellatus.</title>
        <authorList>
            <person name="Maeda T."/>
            <person name="Takahashi S."/>
            <person name="Yoshida T."/>
            <person name="Shimamura S."/>
            <person name="Takaki Y."/>
            <person name="Nagai Y."/>
            <person name="Toyoda A."/>
            <person name="Suzuki Y."/>
            <person name="Arimoto A."/>
            <person name="Ishii H."/>
            <person name="Satoh N."/>
            <person name="Nishiyama T."/>
            <person name="Hasebe M."/>
            <person name="Maruyama T."/>
            <person name="Minagawa J."/>
            <person name="Obokata J."/>
            <person name="Shigenobu S."/>
        </authorList>
    </citation>
    <scope>NUCLEOTIDE SEQUENCE [LARGE SCALE GENOMIC DNA]</scope>
</reference>
<dbReference type="Proteomes" id="UP000735302">
    <property type="component" value="Unassembled WGS sequence"/>
</dbReference>
<evidence type="ECO:0000313" key="1">
    <source>
        <dbReference type="EMBL" id="GFO24319.1"/>
    </source>
</evidence>
<dbReference type="EMBL" id="BLXT01005611">
    <property type="protein sequence ID" value="GFO24319.1"/>
    <property type="molecule type" value="Genomic_DNA"/>
</dbReference>
<evidence type="ECO:0000313" key="2">
    <source>
        <dbReference type="Proteomes" id="UP000735302"/>
    </source>
</evidence>